<evidence type="ECO:0000313" key="3">
    <source>
        <dbReference type="Proteomes" id="UP001324380"/>
    </source>
</evidence>
<feature type="coiled-coil region" evidence="1">
    <location>
        <begin position="9"/>
        <end position="36"/>
    </location>
</feature>
<name>A0ABZ0TTZ3_9SPHI</name>
<evidence type="ECO:0000313" key="2">
    <source>
        <dbReference type="EMBL" id="WPU96231.1"/>
    </source>
</evidence>
<proteinExistence type="predicted"/>
<gene>
    <name evidence="2" type="ORF">SNE25_11950</name>
</gene>
<protein>
    <submittedName>
        <fullName evidence="2">Uncharacterized protein</fullName>
    </submittedName>
</protein>
<dbReference type="RefSeq" id="WP_321565332.1">
    <property type="nucleotide sequence ID" value="NZ_CP139558.1"/>
</dbReference>
<keyword evidence="3" id="KW-1185">Reference proteome</keyword>
<sequence length="476" mass="53640">MPDEPISIARRIEAESQKVKQQVTALRENVAEINKLADELDFSVQTYFGALKPWMAIETEVSDLHKLIAKRLRGLIIKFSWNYLQKKLLKSVQSAFDESEDLNKNNLSFVITSLSINESKGIFCIKKEKTDVIALHIEGNLSDNRGIIPTQLIKVDLLVRMALKSPNDDTLILTPVISRPIKIWSSLKINGNDTILIKNALTNMIAKKIKSATIPAKINLPFLPTKASENRWQTDHKSYCLITHLEASEDCILSGHFFSYAKGVSSNGAPIDLPEGVLTDVVVQVNVFSAMPTNPNLNVPDVVPTHARPDWADAEFHISTKRFVEIITTELKRQIYAASSVKDVFQSNDNAHAGYCCIQDFNENGSTIKKFVWIGGFPIGWYSDCIKGAWHWNNWQLEYVCEEFSPLHLVGFPFPVTGEFTIADGTNGKILRFEVKAGVSDQYNKVMPIPLGDNIEQIEYLFDDDFISIFIKFKEL</sequence>
<evidence type="ECO:0000256" key="1">
    <source>
        <dbReference type="SAM" id="Coils"/>
    </source>
</evidence>
<reference evidence="2 3" key="1">
    <citation type="submission" date="2023-11" db="EMBL/GenBank/DDBJ databases">
        <title>Analysis of the Genomes of Mucilaginibacter gossypii cycad 4 and M. sabulilitoris SNA2: microbes with the potential for plant growth promotion.</title>
        <authorList>
            <person name="Hirsch A.M."/>
            <person name="Humm E."/>
            <person name="Rubbi M."/>
            <person name="Del Vecchio G."/>
            <person name="Ha S.M."/>
            <person name="Pellegrini M."/>
            <person name="Gunsalus R.P."/>
        </authorList>
    </citation>
    <scope>NUCLEOTIDE SEQUENCE [LARGE SCALE GENOMIC DNA]</scope>
    <source>
        <strain evidence="2 3">SNA2</strain>
    </source>
</reference>
<dbReference type="EMBL" id="CP139558">
    <property type="protein sequence ID" value="WPU96231.1"/>
    <property type="molecule type" value="Genomic_DNA"/>
</dbReference>
<keyword evidence="1" id="KW-0175">Coiled coil</keyword>
<accession>A0ABZ0TTZ3</accession>
<dbReference type="Proteomes" id="UP001324380">
    <property type="component" value="Chromosome"/>
</dbReference>
<organism evidence="2 3">
    <name type="scientific">Mucilaginibacter sabulilitoris</name>
    <dbReference type="NCBI Taxonomy" id="1173583"/>
    <lineage>
        <taxon>Bacteria</taxon>
        <taxon>Pseudomonadati</taxon>
        <taxon>Bacteroidota</taxon>
        <taxon>Sphingobacteriia</taxon>
        <taxon>Sphingobacteriales</taxon>
        <taxon>Sphingobacteriaceae</taxon>
        <taxon>Mucilaginibacter</taxon>
    </lineage>
</organism>